<evidence type="ECO:0000313" key="3">
    <source>
        <dbReference type="EMBL" id="OCT52662.1"/>
    </source>
</evidence>
<name>A0A1C1CVV1_9EURO</name>
<reference evidence="4" key="1">
    <citation type="submission" date="2015-07" db="EMBL/GenBank/DDBJ databases">
        <authorList>
            <person name="Teixeira M.M."/>
            <person name="Souza R.C."/>
            <person name="Almeida L.G."/>
            <person name="Vicente V.A."/>
            <person name="de Hoog S."/>
            <person name="Bocca A.L."/>
            <person name="de Almeida S.R."/>
            <person name="Vasconcelos A.T."/>
            <person name="Felipe M.S."/>
        </authorList>
    </citation>
    <scope>NUCLEOTIDE SEQUENCE [LARGE SCALE GENOMIC DNA]</scope>
    <source>
        <strain evidence="4">KSF</strain>
    </source>
</reference>
<proteinExistence type="predicted"/>
<dbReference type="VEuPathDB" id="FungiDB:CLCR_10937"/>
<sequence>MAPVNSTLVVTSNSSLTIEQKKSILRTRIIAGCIGLGFTVLAFAIFLYTRIRHARERRKNAAIGLADQVPPEDSSASDVPLIQSERPKGTKYHGDSGDETGPTPNQGLLGTPENTANGDWDEVQRPASIASFTSPQIRYEEYQSQTAGPIGIGVVKG</sequence>
<feature type="transmembrane region" description="Helical" evidence="2">
    <location>
        <begin position="29"/>
        <end position="49"/>
    </location>
</feature>
<keyword evidence="2" id="KW-0812">Transmembrane</keyword>
<feature type="compositionally biased region" description="Basic and acidic residues" evidence="1">
    <location>
        <begin position="85"/>
        <end position="96"/>
    </location>
</feature>
<dbReference type="VEuPathDB" id="FungiDB:G647_04048"/>
<feature type="region of interest" description="Disordered" evidence="1">
    <location>
        <begin position="63"/>
        <end position="127"/>
    </location>
</feature>
<dbReference type="AlphaFoldDB" id="A0A1C1CVV1"/>
<organism evidence="3 4">
    <name type="scientific">Cladophialophora carrionii</name>
    <dbReference type="NCBI Taxonomy" id="86049"/>
    <lineage>
        <taxon>Eukaryota</taxon>
        <taxon>Fungi</taxon>
        <taxon>Dikarya</taxon>
        <taxon>Ascomycota</taxon>
        <taxon>Pezizomycotina</taxon>
        <taxon>Eurotiomycetes</taxon>
        <taxon>Chaetothyriomycetidae</taxon>
        <taxon>Chaetothyriales</taxon>
        <taxon>Herpotrichiellaceae</taxon>
        <taxon>Cladophialophora</taxon>
    </lineage>
</organism>
<dbReference type="EMBL" id="LGRB01000008">
    <property type="protein sequence ID" value="OCT52662.1"/>
    <property type="molecule type" value="Genomic_DNA"/>
</dbReference>
<keyword evidence="4" id="KW-1185">Reference proteome</keyword>
<feature type="compositionally biased region" description="Polar residues" evidence="1">
    <location>
        <begin position="102"/>
        <end position="117"/>
    </location>
</feature>
<dbReference type="OrthoDB" id="10357649at2759"/>
<evidence type="ECO:0000313" key="4">
    <source>
        <dbReference type="Proteomes" id="UP000094526"/>
    </source>
</evidence>
<evidence type="ECO:0000256" key="2">
    <source>
        <dbReference type="SAM" id="Phobius"/>
    </source>
</evidence>
<accession>A0A1C1CVV1</accession>
<comment type="caution">
    <text evidence="3">The sequence shown here is derived from an EMBL/GenBank/DDBJ whole genome shotgun (WGS) entry which is preliminary data.</text>
</comment>
<dbReference type="Proteomes" id="UP000094526">
    <property type="component" value="Unassembled WGS sequence"/>
</dbReference>
<keyword evidence="2" id="KW-0472">Membrane</keyword>
<protein>
    <submittedName>
        <fullName evidence="3">Uncharacterized protein</fullName>
    </submittedName>
</protein>
<keyword evidence="2" id="KW-1133">Transmembrane helix</keyword>
<gene>
    <name evidence="3" type="ORF">CLCR_10937</name>
</gene>
<evidence type="ECO:0000256" key="1">
    <source>
        <dbReference type="SAM" id="MobiDB-lite"/>
    </source>
</evidence>